<gene>
    <name evidence="2" type="ORF">DdX_20819</name>
</gene>
<feature type="region of interest" description="Disordered" evidence="1">
    <location>
        <begin position="71"/>
        <end position="91"/>
    </location>
</feature>
<dbReference type="AlphaFoldDB" id="A0AAD4QVT6"/>
<organism evidence="2 3">
    <name type="scientific">Ditylenchus destructor</name>
    <dbReference type="NCBI Taxonomy" id="166010"/>
    <lineage>
        <taxon>Eukaryota</taxon>
        <taxon>Metazoa</taxon>
        <taxon>Ecdysozoa</taxon>
        <taxon>Nematoda</taxon>
        <taxon>Chromadorea</taxon>
        <taxon>Rhabditida</taxon>
        <taxon>Tylenchina</taxon>
        <taxon>Tylenchomorpha</taxon>
        <taxon>Sphaerularioidea</taxon>
        <taxon>Anguinidae</taxon>
        <taxon>Anguininae</taxon>
        <taxon>Ditylenchus</taxon>
    </lineage>
</organism>
<protein>
    <submittedName>
        <fullName evidence="2">Uncharacterized protein</fullName>
    </submittedName>
</protein>
<dbReference type="EMBL" id="JAKKPZ010000667">
    <property type="protein sequence ID" value="KAI1693164.1"/>
    <property type="molecule type" value="Genomic_DNA"/>
</dbReference>
<name>A0AAD4QVT6_9BILA</name>
<evidence type="ECO:0000256" key="1">
    <source>
        <dbReference type="SAM" id="MobiDB-lite"/>
    </source>
</evidence>
<dbReference type="Proteomes" id="UP001201812">
    <property type="component" value="Unassembled WGS sequence"/>
</dbReference>
<reference evidence="2" key="1">
    <citation type="submission" date="2022-01" db="EMBL/GenBank/DDBJ databases">
        <title>Genome Sequence Resource for Two Populations of Ditylenchus destructor, the Migratory Endoparasitic Phytonematode.</title>
        <authorList>
            <person name="Zhang H."/>
            <person name="Lin R."/>
            <person name="Xie B."/>
        </authorList>
    </citation>
    <scope>NUCLEOTIDE SEQUENCE</scope>
    <source>
        <strain evidence="2">BazhouSP</strain>
    </source>
</reference>
<proteinExistence type="predicted"/>
<feature type="compositionally biased region" description="Basic and acidic residues" evidence="1">
    <location>
        <begin position="76"/>
        <end position="91"/>
    </location>
</feature>
<accession>A0AAD4QVT6</accession>
<keyword evidence="3" id="KW-1185">Reference proteome</keyword>
<evidence type="ECO:0000313" key="2">
    <source>
        <dbReference type="EMBL" id="KAI1693164.1"/>
    </source>
</evidence>
<comment type="caution">
    <text evidence="2">The sequence shown here is derived from an EMBL/GenBank/DDBJ whole genome shotgun (WGS) entry which is preliminary data.</text>
</comment>
<sequence length="117" mass="13233">MRYKFAYRPLKTTFDNEFNPIHYGGKLLHQYATDCWTRIEGDLLEFQKIKNEKMKKGTAFDVRNSINSGGVALGRPLEDGGEDRTRGEGRALRARPQDWLATCGGSQTQTQSEFGSV</sequence>
<evidence type="ECO:0000313" key="3">
    <source>
        <dbReference type="Proteomes" id="UP001201812"/>
    </source>
</evidence>